<feature type="region of interest" description="Disordered" evidence="1">
    <location>
        <begin position="493"/>
        <end position="611"/>
    </location>
</feature>
<feature type="region of interest" description="Disordered" evidence="1">
    <location>
        <begin position="1020"/>
        <end position="1056"/>
    </location>
</feature>
<dbReference type="SMART" id="SM00726">
    <property type="entry name" value="UIM"/>
    <property type="match status" value="3"/>
</dbReference>
<protein>
    <submittedName>
        <fullName evidence="2">Uncharacterized protein</fullName>
    </submittedName>
</protein>
<gene>
    <name evidence="2" type="ORF">C6P46_006847</name>
</gene>
<dbReference type="OrthoDB" id="2529658at2759"/>
<feature type="region of interest" description="Disordered" evidence="1">
    <location>
        <begin position="416"/>
        <end position="481"/>
    </location>
</feature>
<feature type="compositionally biased region" description="Pro residues" evidence="1">
    <location>
        <begin position="246"/>
        <end position="256"/>
    </location>
</feature>
<dbReference type="InterPro" id="IPR003903">
    <property type="entry name" value="UIM_dom"/>
</dbReference>
<dbReference type="AlphaFoldDB" id="A0A9P6W5Q7"/>
<feature type="region of interest" description="Disordered" evidence="1">
    <location>
        <begin position="367"/>
        <end position="403"/>
    </location>
</feature>
<feature type="compositionally biased region" description="Low complexity" evidence="1">
    <location>
        <begin position="105"/>
        <end position="125"/>
    </location>
</feature>
<dbReference type="Proteomes" id="UP000777482">
    <property type="component" value="Unassembled WGS sequence"/>
</dbReference>
<evidence type="ECO:0000256" key="1">
    <source>
        <dbReference type="SAM" id="MobiDB-lite"/>
    </source>
</evidence>
<feature type="compositionally biased region" description="Basic and acidic residues" evidence="1">
    <location>
        <begin position="9"/>
        <end position="18"/>
    </location>
</feature>
<accession>A0A9P6W5Q7</accession>
<feature type="region of interest" description="Disordered" evidence="1">
    <location>
        <begin position="947"/>
        <end position="973"/>
    </location>
</feature>
<dbReference type="EMBL" id="PUHQ01000009">
    <property type="protein sequence ID" value="KAG0665400.1"/>
    <property type="molecule type" value="Genomic_DNA"/>
</dbReference>
<feature type="compositionally biased region" description="Low complexity" evidence="1">
    <location>
        <begin position="458"/>
        <end position="472"/>
    </location>
</feature>
<feature type="compositionally biased region" description="Low complexity" evidence="1">
    <location>
        <begin position="132"/>
        <end position="141"/>
    </location>
</feature>
<feature type="compositionally biased region" description="Pro residues" evidence="1">
    <location>
        <begin position="528"/>
        <end position="559"/>
    </location>
</feature>
<feature type="compositionally biased region" description="Basic and acidic residues" evidence="1">
    <location>
        <begin position="261"/>
        <end position="274"/>
    </location>
</feature>
<sequence length="1056" mass="112833">MPEQATLDPYHDERRLSFDRSYTTPEYATYGTQTYARSDPYLAVHAGAVPNPASFVRRQSPPAETGGTTSSLLPLDQAVRLDRERTVRAASTTALPSWPSGHYGPGNPSSPSSSSANTPFAPSSTFARAAGPTTPTQQTPTRKLTKHRRSSSGFGRAAGPPLPTSLAHSSPHFSPAAPPSWQATNLHESAAVPRPYIVNSPYPPPSSSLRPNSSYAQSQQSIAQTPAPPQAGYHTFRPSDSLHLSPYPPVRPPLPSLPVRTESEEQQIERARRESLEAEQARIAALAAAEDHLLQLTLAESESESAAARERDRLAASELRSMEEVIRASREEEGRRRWEQERQRRAEEEAMARAIEASRVVVVVSEDGFNGDKGKGKGKAYAPMHSEGGLAASEQDVDEDEDEALELAMRLSLDEAARQRQWQQQQAQNLHLPPLTAEGTGYGAAETSAQAFERYSRPSEPSSADSANPSASNFPRRGMSLLLDDELDVPPDAALDVSLAPPPPPAYEFPAHAAELDRPGDVIVGPGRPLPPTPLPSSPPRPRPLPTPPIVAGAMPPPEVAGSHRYGRNDSPASVPSLSTTTAATPARRPTSSEEESHPALTPTDFEADPFDDRYEVVGGVRWEERLSRTGTPFSTTDSTASGSGGLGLFDAVLARRASQMSATLLNQQTHSRATLDDGNDLATASEPIPVSPISTTAARISTVAAPAKTAPVSPLQAADAFTAEVSPTSAVSAPTSPVPARGSIPSFGGYVEEGSAISASERILREVRWGFVDLDLSKSGRRPPLSYEGDFPRGAQLSLMPDPDGHQSYASFAVEARTWQGLVVYLMWHGNSRFEAAPSDLERDKSGRGYRTSVSLDFYRAPSSSNAAVSIRPPRVRARVTLLPLSDSSTRPSDSAILSPLAITVVSTPSFDAINPNIRLELSVPPTLPIALSSLASLLADAHAAARKASQAPPSPNKSSRHGKAIASVPPPTAGQQALLNAIELFRKLGGDQTQSAQGSHHAHDDERSLLDRMKARLRHRKGPQLLPISNDDPSEGLPLPEGALLITPFPLDST</sequence>
<feature type="compositionally biased region" description="Low complexity" evidence="1">
    <location>
        <begin position="207"/>
        <end position="224"/>
    </location>
</feature>
<organism evidence="2 3">
    <name type="scientific">Rhodotorula mucilaginosa</name>
    <name type="common">Yeast</name>
    <name type="synonym">Rhodotorula rubra</name>
    <dbReference type="NCBI Taxonomy" id="5537"/>
    <lineage>
        <taxon>Eukaryota</taxon>
        <taxon>Fungi</taxon>
        <taxon>Dikarya</taxon>
        <taxon>Basidiomycota</taxon>
        <taxon>Pucciniomycotina</taxon>
        <taxon>Microbotryomycetes</taxon>
        <taxon>Sporidiobolales</taxon>
        <taxon>Sporidiobolaceae</taxon>
        <taxon>Rhodotorula</taxon>
    </lineage>
</organism>
<feature type="compositionally biased region" description="Low complexity" evidence="1">
    <location>
        <begin position="571"/>
        <end position="590"/>
    </location>
</feature>
<dbReference type="PROSITE" id="PS50330">
    <property type="entry name" value="UIM"/>
    <property type="match status" value="1"/>
</dbReference>
<proteinExistence type="predicted"/>
<evidence type="ECO:0000313" key="2">
    <source>
        <dbReference type="EMBL" id="KAG0665400.1"/>
    </source>
</evidence>
<feature type="compositionally biased region" description="Low complexity" evidence="1">
    <location>
        <begin position="419"/>
        <end position="428"/>
    </location>
</feature>
<feature type="region of interest" description="Disordered" evidence="1">
    <location>
        <begin position="52"/>
        <end position="274"/>
    </location>
</feature>
<keyword evidence="3" id="KW-1185">Reference proteome</keyword>
<comment type="caution">
    <text evidence="2">The sequence shown here is derived from an EMBL/GenBank/DDBJ whole genome shotgun (WGS) entry which is preliminary data.</text>
</comment>
<feature type="region of interest" description="Disordered" evidence="1">
    <location>
        <begin position="1"/>
        <end position="23"/>
    </location>
</feature>
<reference evidence="2 3" key="1">
    <citation type="submission" date="2020-11" db="EMBL/GenBank/DDBJ databases">
        <title>Kefir isolates.</title>
        <authorList>
            <person name="Marcisauskas S."/>
            <person name="Kim Y."/>
            <person name="Blasche S."/>
        </authorList>
    </citation>
    <scope>NUCLEOTIDE SEQUENCE [LARGE SCALE GENOMIC DNA]</scope>
    <source>
        <strain evidence="2 3">KR</strain>
    </source>
</reference>
<evidence type="ECO:0000313" key="3">
    <source>
        <dbReference type="Proteomes" id="UP000777482"/>
    </source>
</evidence>
<name>A0A9P6W5Q7_RHOMI</name>